<feature type="transmembrane region" description="Helical" evidence="5">
    <location>
        <begin position="145"/>
        <end position="164"/>
    </location>
</feature>
<feature type="transmembrane region" description="Helical" evidence="5">
    <location>
        <begin position="6"/>
        <end position="25"/>
    </location>
</feature>
<name>A0A9X2ZXH9_9PSEU</name>
<feature type="region of interest" description="Disordered" evidence="4">
    <location>
        <begin position="168"/>
        <end position="193"/>
    </location>
</feature>
<comment type="caution">
    <text evidence="8">The sequence shown here is derived from an EMBL/GenBank/DDBJ whole genome shotgun (WGS) entry which is preliminary data.</text>
</comment>
<dbReference type="PANTHER" id="PTHR11709:SF394">
    <property type="entry name" value="FI03373P-RELATED"/>
    <property type="match status" value="1"/>
</dbReference>
<gene>
    <name evidence="8" type="ORF">NZH93_00655</name>
</gene>
<dbReference type="InterPro" id="IPR045087">
    <property type="entry name" value="Cu-oxidase_fam"/>
</dbReference>
<evidence type="ECO:0000256" key="1">
    <source>
        <dbReference type="ARBA" id="ARBA00022723"/>
    </source>
</evidence>
<sequence length="604" mass="63688">MFEPLFLTDMVLALLAMVSALVVGLRAGGDGPRSRRWLHITAALVAARLVAALLILTGGLALADSRLLVQVPLAVLPMAFAVWRPSPTAVHVGAAGALLSGWWLFVPFGPQDVVAVVGGSLVALAVVGGLGLWRRSGSRASRLPWPAVAVLLVPVVALVVGGQANATAGGHDHHAAGGGTSVDRLTGPRDGTPDVRLTLTAARTTLALDSGRTVDAVTFNGVSPGPEIRAKRGQLVEVTLVNTDVEEGVTVHWHGVDVPNAEDGVPGVTQDAVRPGGRHVYRFVPTRSGTFWYHTHRDAVNTVQRGLFGALVVEDGAPFDGVERTVFAHLWPSGDRPVAAFDRADQPSRQAVDAGKRVLLRLVNSSREPQRIHVDGTGFAVAAIDGNAVHGGAQLDRGTDFLLAAGGRHDITFTMPDGPVTVAMPDAALVFSPGGTADPAPPATGPLFDALAYGSGSDPAPEDHQRTFDLRLDDGFGFSQGRFGYVSSLINGRLYPAVPTLVVARGDRVKVRIANRSVIDHPIHLHGHRVRVLSRNGVPATGSPWWTDTLNVAPGQVFEVSFTADNPGVWMDHCHNFEHGADGMVMHLAYEGVSTPYSADHTPE</sequence>
<dbReference type="Pfam" id="PF07732">
    <property type="entry name" value="Cu-oxidase_3"/>
    <property type="match status" value="1"/>
</dbReference>
<dbReference type="SUPFAM" id="SSF49503">
    <property type="entry name" value="Cupredoxins"/>
    <property type="match status" value="3"/>
</dbReference>
<dbReference type="InterPro" id="IPR008972">
    <property type="entry name" value="Cupredoxin"/>
</dbReference>
<feature type="transmembrane region" description="Helical" evidence="5">
    <location>
        <begin position="114"/>
        <end position="133"/>
    </location>
</feature>
<evidence type="ECO:0000259" key="6">
    <source>
        <dbReference type="Pfam" id="PF07731"/>
    </source>
</evidence>
<evidence type="ECO:0000313" key="9">
    <source>
        <dbReference type="Proteomes" id="UP001141259"/>
    </source>
</evidence>
<reference evidence="8" key="1">
    <citation type="submission" date="2022-08" db="EMBL/GenBank/DDBJ databases">
        <authorList>
            <person name="Tistechok S."/>
            <person name="Samborskyy M."/>
            <person name="Roman I."/>
        </authorList>
    </citation>
    <scope>NUCLEOTIDE SEQUENCE</scope>
    <source>
        <strain evidence="8">DSM 103496</strain>
    </source>
</reference>
<keyword evidence="1" id="KW-0479">Metal-binding</keyword>
<dbReference type="InterPro" id="IPR011707">
    <property type="entry name" value="Cu-oxidase-like_N"/>
</dbReference>
<dbReference type="PROSITE" id="PS00080">
    <property type="entry name" value="MULTICOPPER_OXIDASE2"/>
    <property type="match status" value="1"/>
</dbReference>
<keyword evidence="3" id="KW-0186">Copper</keyword>
<dbReference type="GO" id="GO:0005507">
    <property type="term" value="F:copper ion binding"/>
    <property type="evidence" value="ECO:0007669"/>
    <property type="project" value="InterPro"/>
</dbReference>
<keyword evidence="5" id="KW-0812">Transmembrane</keyword>
<dbReference type="PANTHER" id="PTHR11709">
    <property type="entry name" value="MULTI-COPPER OXIDASE"/>
    <property type="match status" value="1"/>
</dbReference>
<feature type="domain" description="Plastocyanin-like" evidence="6">
    <location>
        <begin position="488"/>
        <end position="589"/>
    </location>
</feature>
<proteinExistence type="predicted"/>
<dbReference type="EMBL" id="JANYMP010000001">
    <property type="protein sequence ID" value="MCS7475349.1"/>
    <property type="molecule type" value="Genomic_DNA"/>
</dbReference>
<evidence type="ECO:0000313" key="8">
    <source>
        <dbReference type="EMBL" id="MCS7475349.1"/>
    </source>
</evidence>
<dbReference type="AlphaFoldDB" id="A0A9X2ZXH9"/>
<keyword evidence="5" id="KW-0472">Membrane</keyword>
<protein>
    <submittedName>
        <fullName evidence="8">Multicopper oxidase family protein</fullName>
    </submittedName>
</protein>
<dbReference type="RefSeq" id="WP_259620871.1">
    <property type="nucleotide sequence ID" value="NZ_JANYMP010000001.1"/>
</dbReference>
<dbReference type="CDD" id="cd04202">
    <property type="entry name" value="CuRO_D2_2dMcoN_like"/>
    <property type="match status" value="1"/>
</dbReference>
<evidence type="ECO:0000256" key="3">
    <source>
        <dbReference type="ARBA" id="ARBA00023008"/>
    </source>
</evidence>
<feature type="transmembrane region" description="Helical" evidence="5">
    <location>
        <begin position="67"/>
        <end position="83"/>
    </location>
</feature>
<evidence type="ECO:0000259" key="7">
    <source>
        <dbReference type="Pfam" id="PF07732"/>
    </source>
</evidence>
<dbReference type="InterPro" id="IPR002355">
    <property type="entry name" value="Cu_oxidase_Cu_BS"/>
</dbReference>
<organism evidence="8 9">
    <name type="scientific">Umezawaea endophytica</name>
    <dbReference type="NCBI Taxonomy" id="1654476"/>
    <lineage>
        <taxon>Bacteria</taxon>
        <taxon>Bacillati</taxon>
        <taxon>Actinomycetota</taxon>
        <taxon>Actinomycetes</taxon>
        <taxon>Pseudonocardiales</taxon>
        <taxon>Pseudonocardiaceae</taxon>
        <taxon>Umezawaea</taxon>
    </lineage>
</organism>
<feature type="transmembrane region" description="Helical" evidence="5">
    <location>
        <begin position="37"/>
        <end position="61"/>
    </location>
</feature>
<accession>A0A9X2ZXH9</accession>
<dbReference type="Gene3D" id="2.60.40.420">
    <property type="entry name" value="Cupredoxins - blue copper proteins"/>
    <property type="match status" value="3"/>
</dbReference>
<feature type="transmembrane region" description="Helical" evidence="5">
    <location>
        <begin position="90"/>
        <end position="108"/>
    </location>
</feature>
<dbReference type="Pfam" id="PF07731">
    <property type="entry name" value="Cu-oxidase_2"/>
    <property type="match status" value="1"/>
</dbReference>
<dbReference type="GO" id="GO:0016491">
    <property type="term" value="F:oxidoreductase activity"/>
    <property type="evidence" value="ECO:0007669"/>
    <property type="project" value="UniProtKB-KW"/>
</dbReference>
<keyword evidence="9" id="KW-1185">Reference proteome</keyword>
<evidence type="ECO:0000256" key="5">
    <source>
        <dbReference type="SAM" id="Phobius"/>
    </source>
</evidence>
<dbReference type="Proteomes" id="UP001141259">
    <property type="component" value="Unassembled WGS sequence"/>
</dbReference>
<keyword evidence="2" id="KW-0560">Oxidoreductase</keyword>
<evidence type="ECO:0000256" key="4">
    <source>
        <dbReference type="SAM" id="MobiDB-lite"/>
    </source>
</evidence>
<keyword evidence="5" id="KW-1133">Transmembrane helix</keyword>
<evidence type="ECO:0000256" key="2">
    <source>
        <dbReference type="ARBA" id="ARBA00023002"/>
    </source>
</evidence>
<dbReference type="InterPro" id="IPR011706">
    <property type="entry name" value="Cu-oxidase_C"/>
</dbReference>
<feature type="domain" description="Plastocyanin-like" evidence="7">
    <location>
        <begin position="203"/>
        <end position="316"/>
    </location>
</feature>